<dbReference type="STRING" id="45670.SN16_00970"/>
<dbReference type="InterPro" id="IPR050596">
    <property type="entry name" value="AspAT/PAT-like"/>
</dbReference>
<comment type="cofactor">
    <cofactor evidence="1 6">
        <name>pyridoxal 5'-phosphate</name>
        <dbReference type="ChEBI" id="CHEBI:597326"/>
    </cofactor>
</comment>
<dbReference type="PANTHER" id="PTHR46383">
    <property type="entry name" value="ASPARTATE AMINOTRANSFERASE"/>
    <property type="match status" value="1"/>
</dbReference>
<dbReference type="AlphaFoldDB" id="A0A0C2DPI1"/>
<protein>
    <recommendedName>
        <fullName evidence="6">Aminotransferase</fullName>
        <ecNumber evidence="6">2.6.1.-</ecNumber>
    </recommendedName>
</protein>
<evidence type="ECO:0000256" key="6">
    <source>
        <dbReference type="RuleBase" id="RU000481"/>
    </source>
</evidence>
<dbReference type="InterPro" id="IPR015421">
    <property type="entry name" value="PyrdxlP-dep_Trfase_major"/>
</dbReference>
<comment type="caution">
    <text evidence="8">The sequence shown here is derived from an EMBL/GenBank/DDBJ whole genome shotgun (WGS) entry which is preliminary data.</text>
</comment>
<dbReference type="InterPro" id="IPR015424">
    <property type="entry name" value="PyrdxlP-dep_Trfase"/>
</dbReference>
<organism evidence="8 10">
    <name type="scientific">Salinicoccus roseus</name>
    <dbReference type="NCBI Taxonomy" id="45670"/>
    <lineage>
        <taxon>Bacteria</taxon>
        <taxon>Bacillati</taxon>
        <taxon>Bacillota</taxon>
        <taxon>Bacilli</taxon>
        <taxon>Bacillales</taxon>
        <taxon>Staphylococcaceae</taxon>
        <taxon>Salinicoccus</taxon>
    </lineage>
</organism>
<dbReference type="RefSeq" id="WP_040104736.1">
    <property type="nucleotide sequence ID" value="NZ_JABEVU030000001.1"/>
</dbReference>
<evidence type="ECO:0000256" key="4">
    <source>
        <dbReference type="ARBA" id="ARBA00022679"/>
    </source>
</evidence>
<keyword evidence="3 6" id="KW-0032">Aminotransferase</keyword>
<reference evidence="11" key="2">
    <citation type="submission" date="2020-04" db="EMBL/GenBank/DDBJ databases">
        <title>Genome analysis and biological profiling of marine Cellulosimicrobium funkei MOSEL-ME6.</title>
        <authorList>
            <person name="Tanveer F."/>
            <person name="Xie Y."/>
            <person name="Shinwari Z.K."/>
        </authorList>
    </citation>
    <scope>NUCLEOTIDE SEQUENCE [LARGE SCALE GENOMIC DNA]</scope>
    <source>
        <strain evidence="11">MOSEL-ME25</strain>
    </source>
</reference>
<dbReference type="EC" id="2.6.1.-" evidence="6"/>
<dbReference type="OrthoDB" id="9802328at2"/>
<evidence type="ECO:0000256" key="3">
    <source>
        <dbReference type="ARBA" id="ARBA00022576"/>
    </source>
</evidence>
<dbReference type="EMBL" id="JXII01000001">
    <property type="protein sequence ID" value="KIH71963.1"/>
    <property type="molecule type" value="Genomic_DNA"/>
</dbReference>
<sequence>MELSQRIKNITPSQTLAITAKSRDLKAQGVDVISLSAGEPDFNTPDEIIEKTYEALKAGQTKYTSASGITELKEAIIEKMKRDNGLDYELSEVFVGTGAKHVLYNLFQATLDPGDEVLIPTPYWVSYTEQVKLAEGNPVIMETDESTSFKITPEIIDRHVTDRTRMLLLNSPSNPSGMVYTEEELRSLAEYLEKTDIVVVADEIYETLVYDHPHISIASFSDKMKSNTLIVNGVSKSHSMTGWRIGYVCGDSDVVKGMTALSSHSTSNPATPSQWAALAAYNMDPSYLEEYNRTFKERRDKAYENLMEIPYIDCIKPEGAFYLFPNFAECARQCGFDGVDAFVEAVLEEVHVAAVPGSGFGSPDNIRLSYSLSIEDMTEALDRIRKFVEQHSKGV</sequence>
<dbReference type="PANTHER" id="PTHR46383:SF1">
    <property type="entry name" value="ASPARTATE AMINOTRANSFERASE"/>
    <property type="match status" value="1"/>
</dbReference>
<evidence type="ECO:0000256" key="1">
    <source>
        <dbReference type="ARBA" id="ARBA00001933"/>
    </source>
</evidence>
<reference evidence="9" key="3">
    <citation type="submission" date="2020-04" db="EMBL/GenBank/DDBJ databases">
        <authorList>
            <person name="Tanveer F."/>
            <person name="Xie Y."/>
            <person name="Shinwari Z.K."/>
        </authorList>
    </citation>
    <scope>NUCLEOTIDE SEQUENCE</scope>
    <source>
        <strain evidence="9">MOSEL-ME25</strain>
    </source>
</reference>
<dbReference type="Proteomes" id="UP000031546">
    <property type="component" value="Unassembled WGS sequence"/>
</dbReference>
<dbReference type="FunFam" id="3.40.640.10:FF:000033">
    <property type="entry name" value="Aspartate aminotransferase"/>
    <property type="match status" value="1"/>
</dbReference>
<dbReference type="GeneID" id="77844112"/>
<reference evidence="9 11" key="4">
    <citation type="submission" date="2022-12" db="EMBL/GenBank/DDBJ databases">
        <title>Genome analysis and biological profiling of marine Salinicoccus roseus MOSEL-ME25.</title>
        <authorList>
            <person name="Mirza F.T."/>
            <person name="Xie Y."/>
            <person name="Shinwari Z.K."/>
        </authorList>
    </citation>
    <scope>NUCLEOTIDE SEQUENCE [LARGE SCALE GENOMIC DNA]</scope>
    <source>
        <strain evidence="9 11">MOSEL-ME25</strain>
    </source>
</reference>
<dbReference type="CDD" id="cd00609">
    <property type="entry name" value="AAT_like"/>
    <property type="match status" value="1"/>
</dbReference>
<dbReference type="InterPro" id="IPR004839">
    <property type="entry name" value="Aminotransferase_I/II_large"/>
</dbReference>
<gene>
    <name evidence="9" type="ORF">F7P68_0000980</name>
    <name evidence="8" type="ORF">SN16_00970</name>
</gene>
<dbReference type="InterPro" id="IPR015422">
    <property type="entry name" value="PyrdxlP-dep_Trfase_small"/>
</dbReference>
<keyword evidence="11" id="KW-1185">Reference proteome</keyword>
<evidence type="ECO:0000313" key="10">
    <source>
        <dbReference type="Proteomes" id="UP000031546"/>
    </source>
</evidence>
<evidence type="ECO:0000313" key="8">
    <source>
        <dbReference type="EMBL" id="KIH71963.1"/>
    </source>
</evidence>
<dbReference type="GO" id="GO:0008483">
    <property type="term" value="F:transaminase activity"/>
    <property type="evidence" value="ECO:0007669"/>
    <property type="project" value="UniProtKB-KW"/>
</dbReference>
<name>A0A0C2DPI1_9STAP</name>
<proteinExistence type="inferred from homology"/>
<dbReference type="SUPFAM" id="SSF53383">
    <property type="entry name" value="PLP-dependent transferases"/>
    <property type="match status" value="1"/>
</dbReference>
<evidence type="ECO:0000313" key="11">
    <source>
        <dbReference type="Proteomes" id="UP000527860"/>
    </source>
</evidence>
<evidence type="ECO:0000313" key="9">
    <source>
        <dbReference type="EMBL" id="MDB0579111.1"/>
    </source>
</evidence>
<dbReference type="GO" id="GO:0006520">
    <property type="term" value="P:amino acid metabolic process"/>
    <property type="evidence" value="ECO:0007669"/>
    <property type="project" value="InterPro"/>
</dbReference>
<dbReference type="PROSITE" id="PS00105">
    <property type="entry name" value="AA_TRANSFER_CLASS_1"/>
    <property type="match status" value="1"/>
</dbReference>
<evidence type="ECO:0000256" key="2">
    <source>
        <dbReference type="ARBA" id="ARBA00007441"/>
    </source>
</evidence>
<dbReference type="InterPro" id="IPR004838">
    <property type="entry name" value="NHTrfase_class1_PyrdxlP-BS"/>
</dbReference>
<accession>A0A0C2DPI1</accession>
<keyword evidence="5" id="KW-0663">Pyridoxal phosphate</keyword>
<dbReference type="Proteomes" id="UP000527860">
    <property type="component" value="Unassembled WGS sequence"/>
</dbReference>
<dbReference type="EMBL" id="JABEVU030000001">
    <property type="protein sequence ID" value="MDB0579111.1"/>
    <property type="molecule type" value="Genomic_DNA"/>
</dbReference>
<reference evidence="8 10" key="1">
    <citation type="submission" date="2015-01" db="EMBL/GenBank/DDBJ databases">
        <title>Genome sequences of high lactate-tolerant strain Salinicoccus roseus W12 with industrial interest.</title>
        <authorList>
            <person name="Wang H."/>
            <person name="Yu B."/>
        </authorList>
    </citation>
    <scope>NUCLEOTIDE SEQUENCE [LARGE SCALE GENOMIC DNA]</scope>
    <source>
        <strain evidence="8 10">W12</strain>
    </source>
</reference>
<feature type="domain" description="Aminotransferase class I/classII large" evidence="7">
    <location>
        <begin position="31"/>
        <end position="384"/>
    </location>
</feature>
<dbReference type="Pfam" id="PF00155">
    <property type="entry name" value="Aminotran_1_2"/>
    <property type="match status" value="1"/>
</dbReference>
<comment type="similarity">
    <text evidence="2 6">Belongs to the class-I pyridoxal-phosphate-dependent aminotransferase family.</text>
</comment>
<dbReference type="Gene3D" id="3.90.1150.10">
    <property type="entry name" value="Aspartate Aminotransferase, domain 1"/>
    <property type="match status" value="1"/>
</dbReference>
<keyword evidence="4 6" id="KW-0808">Transferase</keyword>
<dbReference type="GO" id="GO:0030170">
    <property type="term" value="F:pyridoxal phosphate binding"/>
    <property type="evidence" value="ECO:0007669"/>
    <property type="project" value="InterPro"/>
</dbReference>
<evidence type="ECO:0000259" key="7">
    <source>
        <dbReference type="Pfam" id="PF00155"/>
    </source>
</evidence>
<evidence type="ECO:0000256" key="5">
    <source>
        <dbReference type="ARBA" id="ARBA00022898"/>
    </source>
</evidence>
<dbReference type="Gene3D" id="3.40.640.10">
    <property type="entry name" value="Type I PLP-dependent aspartate aminotransferase-like (Major domain)"/>
    <property type="match status" value="1"/>
</dbReference>